<feature type="region of interest" description="Disordered" evidence="9">
    <location>
        <begin position="27"/>
        <end position="74"/>
    </location>
</feature>
<feature type="compositionally biased region" description="Basic and acidic residues" evidence="9">
    <location>
        <begin position="1008"/>
        <end position="1021"/>
    </location>
</feature>
<evidence type="ECO:0000256" key="5">
    <source>
        <dbReference type="ARBA" id="ARBA00023125"/>
    </source>
</evidence>
<evidence type="ECO:0000256" key="1">
    <source>
        <dbReference type="ARBA" id="ARBA00004123"/>
    </source>
</evidence>
<accession>A0A2A3EIP6</accession>
<organism evidence="11 12">
    <name type="scientific">Apis cerana cerana</name>
    <name type="common">Oriental honeybee</name>
    <dbReference type="NCBI Taxonomy" id="94128"/>
    <lineage>
        <taxon>Eukaryota</taxon>
        <taxon>Metazoa</taxon>
        <taxon>Ecdysozoa</taxon>
        <taxon>Arthropoda</taxon>
        <taxon>Hexapoda</taxon>
        <taxon>Insecta</taxon>
        <taxon>Pterygota</taxon>
        <taxon>Neoptera</taxon>
        <taxon>Endopterygota</taxon>
        <taxon>Hymenoptera</taxon>
        <taxon>Apocrita</taxon>
        <taxon>Aculeata</taxon>
        <taxon>Apoidea</taxon>
        <taxon>Anthophila</taxon>
        <taxon>Apidae</taxon>
        <taxon>Apis</taxon>
    </lineage>
</organism>
<dbReference type="GO" id="GO:0005634">
    <property type="term" value="C:nucleus"/>
    <property type="evidence" value="ECO:0007669"/>
    <property type="project" value="UniProtKB-SubCell"/>
</dbReference>
<feature type="domain" description="Cysteine/serine-rich nuclear protein N-terminal" evidence="10">
    <location>
        <begin position="797"/>
        <end position="1007"/>
    </location>
</feature>
<keyword evidence="3" id="KW-0053">Apoptosis</keyword>
<gene>
    <name evidence="11" type="ORF">APICC_07948</name>
</gene>
<comment type="subcellular location">
    <subcellularLocation>
        <location evidence="1">Nucleus</location>
    </subcellularLocation>
</comment>
<dbReference type="PANTHER" id="PTHR13580:SF9">
    <property type="entry name" value="AXIN1 UP-REGULATED 1, ISOFORM A"/>
    <property type="match status" value="1"/>
</dbReference>
<keyword evidence="4" id="KW-0805">Transcription regulation</keyword>
<feature type="compositionally biased region" description="Acidic residues" evidence="9">
    <location>
        <begin position="879"/>
        <end position="891"/>
    </location>
</feature>
<name>A0A2A3EIP6_APICC</name>
<evidence type="ECO:0000256" key="8">
    <source>
        <dbReference type="ARBA" id="ARBA00023242"/>
    </source>
</evidence>
<protein>
    <submittedName>
        <fullName evidence="11">Cysteine/serine-rich nuclear protein</fullName>
    </submittedName>
</protein>
<evidence type="ECO:0000313" key="11">
    <source>
        <dbReference type="EMBL" id="PBC31066.1"/>
    </source>
</evidence>
<feature type="region of interest" description="Disordered" evidence="9">
    <location>
        <begin position="750"/>
        <end position="770"/>
    </location>
</feature>
<keyword evidence="7" id="KW-0804">Transcription</keyword>
<dbReference type="Pfam" id="PF16019">
    <property type="entry name" value="CSRNP_N"/>
    <property type="match status" value="1"/>
</dbReference>
<feature type="region of interest" description="Disordered" evidence="9">
    <location>
        <begin position="592"/>
        <end position="630"/>
    </location>
</feature>
<dbReference type="STRING" id="94128.A0A2A3EIP6"/>
<keyword evidence="8" id="KW-0539">Nucleus</keyword>
<evidence type="ECO:0000256" key="9">
    <source>
        <dbReference type="SAM" id="MobiDB-lite"/>
    </source>
</evidence>
<dbReference type="GO" id="GO:0006915">
    <property type="term" value="P:apoptotic process"/>
    <property type="evidence" value="ECO:0007669"/>
    <property type="project" value="UniProtKB-KW"/>
</dbReference>
<dbReference type="PANTHER" id="PTHR13580">
    <property type="entry name" value="TGF-BETA INDUCED APOPTOSIS PROTEIN"/>
    <property type="match status" value="1"/>
</dbReference>
<dbReference type="GO" id="GO:0043565">
    <property type="term" value="F:sequence-specific DNA binding"/>
    <property type="evidence" value="ECO:0007669"/>
    <property type="project" value="TreeGrafter"/>
</dbReference>
<feature type="region of interest" description="Disordered" evidence="9">
    <location>
        <begin position="869"/>
        <end position="891"/>
    </location>
</feature>
<dbReference type="InterPro" id="IPR023260">
    <property type="entry name" value="Cys/Ser-rich_nuc_prot"/>
</dbReference>
<dbReference type="PRINTS" id="PR02031">
    <property type="entry name" value="CYSSERRICHNP"/>
</dbReference>
<feature type="compositionally biased region" description="Acidic residues" evidence="9">
    <location>
        <begin position="611"/>
        <end position="621"/>
    </location>
</feature>
<keyword evidence="5" id="KW-0238">DNA-binding</keyword>
<evidence type="ECO:0000256" key="2">
    <source>
        <dbReference type="ARBA" id="ARBA00008548"/>
    </source>
</evidence>
<feature type="region of interest" description="Disordered" evidence="9">
    <location>
        <begin position="688"/>
        <end position="725"/>
    </location>
</feature>
<dbReference type="OrthoDB" id="5946974at2759"/>
<dbReference type="Proteomes" id="UP000242457">
    <property type="component" value="Unassembled WGS sequence"/>
</dbReference>
<dbReference type="InterPro" id="IPR031972">
    <property type="entry name" value="CSRNP_N"/>
</dbReference>
<evidence type="ECO:0000256" key="4">
    <source>
        <dbReference type="ARBA" id="ARBA00023015"/>
    </source>
</evidence>
<comment type="similarity">
    <text evidence="2">Belongs to the AXUD1 family.</text>
</comment>
<feature type="compositionally biased region" description="Low complexity" evidence="9">
    <location>
        <begin position="44"/>
        <end position="63"/>
    </location>
</feature>
<evidence type="ECO:0000256" key="7">
    <source>
        <dbReference type="ARBA" id="ARBA00023163"/>
    </source>
</evidence>
<proteinExistence type="inferred from homology"/>
<feature type="region of interest" description="Disordered" evidence="9">
    <location>
        <begin position="1008"/>
        <end position="1030"/>
    </location>
</feature>
<evidence type="ECO:0000256" key="3">
    <source>
        <dbReference type="ARBA" id="ARBA00022703"/>
    </source>
</evidence>
<evidence type="ECO:0000256" key="6">
    <source>
        <dbReference type="ARBA" id="ARBA00023159"/>
    </source>
</evidence>
<feature type="compositionally biased region" description="Polar residues" evidence="9">
    <location>
        <begin position="754"/>
        <end position="770"/>
    </location>
</feature>
<reference evidence="11 12" key="1">
    <citation type="submission" date="2014-07" db="EMBL/GenBank/DDBJ databases">
        <title>Genomic and transcriptomic analysis on Apis cerana provide comprehensive insights into honey bee biology.</title>
        <authorList>
            <person name="Diao Q."/>
            <person name="Sun L."/>
            <person name="Zheng H."/>
            <person name="Zheng H."/>
            <person name="Xu S."/>
            <person name="Wang S."/>
            <person name="Zeng Z."/>
            <person name="Hu F."/>
            <person name="Su S."/>
            <person name="Wu J."/>
        </authorList>
    </citation>
    <scope>NUCLEOTIDE SEQUENCE [LARGE SCALE GENOMIC DNA]</scope>
    <source>
        <tissue evidence="11">Pupae without intestine</tissue>
    </source>
</reference>
<dbReference type="EMBL" id="KZ288250">
    <property type="protein sequence ID" value="PBC31066.1"/>
    <property type="molecule type" value="Genomic_DNA"/>
</dbReference>
<dbReference type="GO" id="GO:0000981">
    <property type="term" value="F:DNA-binding transcription factor activity, RNA polymerase II-specific"/>
    <property type="evidence" value="ECO:0007669"/>
    <property type="project" value="TreeGrafter"/>
</dbReference>
<sequence length="1293" mass="142565">MEAAGVARRLKGFVVIRDCRDQTLQMESPSAQDRLIEAQEDFTSAESTSETTTASTEEPSTVTGTESTERDEDVGCSMTTAEEVDNVINVRESIDNEETFVSVESCEASLASLETSNDSSTDEGQLDFSDMGLKLGKNEKRSEDEDVDVKSNVEVKSNELIVEQDCLEAVSTPTSTSTSTTMLTICTTTQTTASTAMPTDGEFITSSPICRKRPASDFLPINAEIKRIGVEMPENESNQVRRISPVLVSLRERTLGEISLSSDSCLFDNDVGSRCIPRNNRILDDLLTSTNCRLSTSASLDDSFQTDHDTEAIDCTDTAERRICRVATSLEGECTNGSVEEALAEQSEKLEYPDPFIDEDSCCSLSRDSPERNLKKCQEPKQCEEPIDDECSCNDAMPANDACAIAHDETSNELIKNSLPNLIVKVEQIDLSRYLAAERKDKKRMVIVPKRKQKKSSECKEDAGDVDVRTDPKESLHCFVPLCTYTSESDQKTESQDQEKQVDSVVVSTLQTAQEKLESSFTTPIKECKVLLQRITLPKAVRTTTTIQTVDKEETAPRAIIEKLAEDEEVVFSFPLPSSTNLQSLNNLDSIETARPSSPEELLESTTDVPEAIDTETETETGSDSSEMSSMTNVRLGGCDDDAASDQISCQESESICCVDINPEIISRLEPERPEAFTEDSAESLALATGARDEVRSDGSDSGLGSEIPGDPGPAPVPESDSETSFLDRIPDDILSDKEKAVNQLDSFVPNVDVSDTPQTPLANFRSPSKSNLKRRLMDCMEGVPSPKRSNTDESMKKKRNIQFDAVTVYYFPRAQGFTCVPSQGGSTLGMSATHTHAERFSLSEHAAEQRRIHRARLAQLRSERAANCVSEAASSSEDPSDDTDEEQSDNEDLDIDSYYFLQPVPTWQRRALLRAAGVRRIDAVEKDECRDIRASREHCGCGCKGYCDPESCPCSRANVKCQVDRAGFPCGCTRDGCANSSGRIEFNPVRVRTHFIHTLMRLELEKKQREEEEGADHDASDNQNGRSPLREINLGSVMENRTTESCLNGGGFTTLHYENHDARDGGTNCQPEVSGTREDSLDLYAIRDDCYPSEDTVDGTQGPQRKLHPEFSQAFQTFSGQTSAGVNFQQPAYQDYQPYANLPSTSRVQFQPQFQTVPGNAGFSHYAPYGQDTGSIQGNCQVHPGQHSSSYETSFAQDETTGSQYTNLNSVQPMNTVVQQMGKLEPFSELLSGRYSYYGEMEPQPHSTYHGNGTKVEVEKNQGNEQQSESTEECDENFGEIIKKSMVETVSA</sequence>
<keyword evidence="6" id="KW-0010">Activator</keyword>
<evidence type="ECO:0000259" key="10">
    <source>
        <dbReference type="Pfam" id="PF16019"/>
    </source>
</evidence>
<evidence type="ECO:0000313" key="12">
    <source>
        <dbReference type="Proteomes" id="UP000242457"/>
    </source>
</evidence>
<keyword evidence="12" id="KW-1185">Reference proteome</keyword>